<sequence length="88" mass="9688">MKRTFAAIALAGAVVLGGCSTSTSLIQNPLTRFHNTLKVRTKQEQKDYDAFLNAPSTCIKKCITMPARRVKKMVRQMLLPAKPQKAGP</sequence>
<dbReference type="Proteomes" id="UP000228809">
    <property type="component" value="Unassembled WGS sequence"/>
</dbReference>
<evidence type="ECO:0000313" key="2">
    <source>
        <dbReference type="Proteomes" id="UP000228809"/>
    </source>
</evidence>
<evidence type="ECO:0008006" key="3">
    <source>
        <dbReference type="Google" id="ProtNLM"/>
    </source>
</evidence>
<reference evidence="2" key="1">
    <citation type="submission" date="2017-09" db="EMBL/GenBank/DDBJ databases">
        <title>Depth-based differentiation of microbial function through sediment-hosted aquifers and enrichment of novel symbionts in the deep terrestrial subsurface.</title>
        <authorList>
            <person name="Probst A.J."/>
            <person name="Ladd B."/>
            <person name="Jarett J.K."/>
            <person name="Geller-Mcgrath D.E."/>
            <person name="Sieber C.M.K."/>
            <person name="Emerson J.B."/>
            <person name="Anantharaman K."/>
            <person name="Thomas B.C."/>
            <person name="Malmstrom R."/>
            <person name="Stieglmeier M."/>
            <person name="Klingl A."/>
            <person name="Woyke T."/>
            <person name="Ryan C.M."/>
            <person name="Banfield J.F."/>
        </authorList>
    </citation>
    <scope>NUCLEOTIDE SEQUENCE [LARGE SCALE GENOMIC DNA]</scope>
</reference>
<comment type="caution">
    <text evidence="1">The sequence shown here is derived from an EMBL/GenBank/DDBJ whole genome shotgun (WGS) entry which is preliminary data.</text>
</comment>
<accession>A0A2M6WE51</accession>
<dbReference type="EMBL" id="PFBJ01000011">
    <property type="protein sequence ID" value="PIT91081.1"/>
    <property type="molecule type" value="Genomic_DNA"/>
</dbReference>
<proteinExistence type="predicted"/>
<organism evidence="1 2">
    <name type="scientific">Candidatus Kaiserbacteria bacterium CG10_big_fil_rev_8_21_14_0_10_49_17</name>
    <dbReference type="NCBI Taxonomy" id="1974609"/>
    <lineage>
        <taxon>Bacteria</taxon>
        <taxon>Candidatus Kaiseribacteriota</taxon>
    </lineage>
</organism>
<dbReference type="PROSITE" id="PS51257">
    <property type="entry name" value="PROKAR_LIPOPROTEIN"/>
    <property type="match status" value="1"/>
</dbReference>
<name>A0A2M6WE51_9BACT</name>
<protein>
    <recommendedName>
        <fullName evidence="3">Lipoprotein</fullName>
    </recommendedName>
</protein>
<dbReference type="AlphaFoldDB" id="A0A2M6WE51"/>
<evidence type="ECO:0000313" key="1">
    <source>
        <dbReference type="EMBL" id="PIT91081.1"/>
    </source>
</evidence>
<gene>
    <name evidence="1" type="ORF">COU17_02215</name>
</gene>